<dbReference type="Proteomes" id="UP000708208">
    <property type="component" value="Unassembled WGS sequence"/>
</dbReference>
<feature type="transmembrane region" description="Helical" evidence="1">
    <location>
        <begin position="134"/>
        <end position="158"/>
    </location>
</feature>
<name>A0A8J2KIK7_9HEXA</name>
<keyword evidence="1" id="KW-1133">Transmembrane helix</keyword>
<evidence type="ECO:0000256" key="1">
    <source>
        <dbReference type="SAM" id="Phobius"/>
    </source>
</evidence>
<gene>
    <name evidence="2" type="ORF">AFUS01_LOCUS27672</name>
</gene>
<evidence type="ECO:0000313" key="3">
    <source>
        <dbReference type="Proteomes" id="UP000708208"/>
    </source>
</evidence>
<proteinExistence type="predicted"/>
<keyword evidence="3" id="KW-1185">Reference proteome</keyword>
<accession>A0A8J2KIK7</accession>
<organism evidence="2 3">
    <name type="scientific">Allacma fusca</name>
    <dbReference type="NCBI Taxonomy" id="39272"/>
    <lineage>
        <taxon>Eukaryota</taxon>
        <taxon>Metazoa</taxon>
        <taxon>Ecdysozoa</taxon>
        <taxon>Arthropoda</taxon>
        <taxon>Hexapoda</taxon>
        <taxon>Collembola</taxon>
        <taxon>Symphypleona</taxon>
        <taxon>Sminthuridae</taxon>
        <taxon>Allacma</taxon>
    </lineage>
</organism>
<protein>
    <submittedName>
        <fullName evidence="2">Uncharacterized protein</fullName>
    </submittedName>
</protein>
<dbReference type="AlphaFoldDB" id="A0A8J2KIK7"/>
<feature type="non-terminal residue" evidence="2">
    <location>
        <position position="1"/>
    </location>
</feature>
<sequence>MLCRETIQSNEQSEVFWDSVIIRWSEAIISRIHVVCLLFERNDLHFIIQLCQRFNSCDACLPNCVWVALETGMCVCLNELKEATSDIRSIRKGGEICSGFAEINCKIHTSTLPPSFVTADCLAYNSKTETLRNFSAGLFSGVFAIFILLLIGMLCWAYRLRINSLLAIVVQTIFDASVRVWNQLGRWG</sequence>
<reference evidence="2" key="1">
    <citation type="submission" date="2021-06" db="EMBL/GenBank/DDBJ databases">
        <authorList>
            <person name="Hodson N. C."/>
            <person name="Mongue J. A."/>
            <person name="Jaron S. K."/>
        </authorList>
    </citation>
    <scope>NUCLEOTIDE SEQUENCE</scope>
</reference>
<evidence type="ECO:0000313" key="2">
    <source>
        <dbReference type="EMBL" id="CAG7817087.1"/>
    </source>
</evidence>
<keyword evidence="1" id="KW-0812">Transmembrane</keyword>
<dbReference type="EMBL" id="CAJVCH010385689">
    <property type="protein sequence ID" value="CAG7817087.1"/>
    <property type="molecule type" value="Genomic_DNA"/>
</dbReference>
<comment type="caution">
    <text evidence="2">The sequence shown here is derived from an EMBL/GenBank/DDBJ whole genome shotgun (WGS) entry which is preliminary data.</text>
</comment>
<keyword evidence="1" id="KW-0472">Membrane</keyword>